<evidence type="ECO:0000256" key="1">
    <source>
        <dbReference type="ARBA" id="ARBA00022490"/>
    </source>
</evidence>
<dbReference type="AlphaFoldDB" id="A0A3B1DPN2"/>
<evidence type="ECO:0000256" key="2">
    <source>
        <dbReference type="ARBA" id="ARBA00022618"/>
    </source>
</evidence>
<keyword evidence="4" id="KW-0131">Cell cycle</keyword>
<gene>
    <name evidence="5" type="ORF">MNBD_PLANCTO02-2073</name>
</gene>
<dbReference type="Pfam" id="PF04079">
    <property type="entry name" value="SMC_ScpB"/>
    <property type="match status" value="1"/>
</dbReference>
<dbReference type="SUPFAM" id="SSF46785">
    <property type="entry name" value="Winged helix' DNA-binding domain"/>
    <property type="match status" value="2"/>
</dbReference>
<proteinExistence type="predicted"/>
<dbReference type="InterPro" id="IPR005234">
    <property type="entry name" value="ScpB_csome_segregation"/>
</dbReference>
<dbReference type="EMBL" id="UOGL01000684">
    <property type="protein sequence ID" value="VAX42732.1"/>
    <property type="molecule type" value="Genomic_DNA"/>
</dbReference>
<dbReference type="PANTHER" id="PTHR34298:SF2">
    <property type="entry name" value="SEGREGATION AND CONDENSATION PROTEIN B"/>
    <property type="match status" value="1"/>
</dbReference>
<evidence type="ECO:0000256" key="3">
    <source>
        <dbReference type="ARBA" id="ARBA00022829"/>
    </source>
</evidence>
<organism evidence="5">
    <name type="scientific">hydrothermal vent metagenome</name>
    <dbReference type="NCBI Taxonomy" id="652676"/>
    <lineage>
        <taxon>unclassified sequences</taxon>
        <taxon>metagenomes</taxon>
        <taxon>ecological metagenomes</taxon>
    </lineage>
</organism>
<dbReference type="GO" id="GO:0051304">
    <property type="term" value="P:chromosome separation"/>
    <property type="evidence" value="ECO:0007669"/>
    <property type="project" value="InterPro"/>
</dbReference>
<reference evidence="5" key="1">
    <citation type="submission" date="2018-06" db="EMBL/GenBank/DDBJ databases">
        <authorList>
            <person name="Zhirakovskaya E."/>
        </authorList>
    </citation>
    <scope>NUCLEOTIDE SEQUENCE</scope>
</reference>
<dbReference type="Gene3D" id="1.10.10.10">
    <property type="entry name" value="Winged helix-like DNA-binding domain superfamily/Winged helix DNA-binding domain"/>
    <property type="match status" value="2"/>
</dbReference>
<name>A0A3B1DPN2_9ZZZZ</name>
<dbReference type="GO" id="GO:0051301">
    <property type="term" value="P:cell division"/>
    <property type="evidence" value="ECO:0007669"/>
    <property type="project" value="UniProtKB-KW"/>
</dbReference>
<dbReference type="PANTHER" id="PTHR34298">
    <property type="entry name" value="SEGREGATION AND CONDENSATION PROTEIN B"/>
    <property type="match status" value="1"/>
</dbReference>
<accession>A0A3B1DPN2</accession>
<sequence>MPSYKLKNGKINAESMIKQNTSHHFLSSNLHPFNHQTGEGFAWNLHFNSATATEANSFHPLQSEYLRTEKMARLEAALFVAKNALSSRKLLQLATLADVKEVTLLVEQLNLAYDQSNSAFRIERVAAGFQMLTRPQYSKWLNKLHQRASELKLSSPALETMTIVAYRQPITRADVEAVRGVQCTEMLKQLMERGLIHICGEDDSLGRPYLYATTSKFLEHYGLCSLSELPMAEKLRAKKNKEPQEEIEKER</sequence>
<protein>
    <submittedName>
        <fullName evidence="5">Segregation and condensation protein B</fullName>
    </submittedName>
</protein>
<dbReference type="InterPro" id="IPR036388">
    <property type="entry name" value="WH-like_DNA-bd_sf"/>
</dbReference>
<evidence type="ECO:0000256" key="4">
    <source>
        <dbReference type="ARBA" id="ARBA00023306"/>
    </source>
</evidence>
<keyword evidence="2" id="KW-0132">Cell division</keyword>
<dbReference type="InterPro" id="IPR036390">
    <property type="entry name" value="WH_DNA-bd_sf"/>
</dbReference>
<dbReference type="NCBIfam" id="TIGR00281">
    <property type="entry name" value="SMC-Scp complex subunit ScpB"/>
    <property type="match status" value="1"/>
</dbReference>
<keyword evidence="3" id="KW-0159">Chromosome partition</keyword>
<keyword evidence="1" id="KW-0963">Cytoplasm</keyword>
<evidence type="ECO:0000313" key="5">
    <source>
        <dbReference type="EMBL" id="VAX42732.1"/>
    </source>
</evidence>